<dbReference type="PANTHER" id="PTHR46124:SF2">
    <property type="entry name" value="D-AMINOACYL-TRNA DEACYLASE"/>
    <property type="match status" value="1"/>
</dbReference>
<feature type="binding site" evidence="3">
    <location>
        <position position="143"/>
    </location>
    <ligand>
        <name>a divalent metal cation</name>
        <dbReference type="ChEBI" id="CHEBI:60240"/>
        <label>2</label>
    </ligand>
</feature>
<evidence type="ECO:0000256" key="1">
    <source>
        <dbReference type="ARBA" id="ARBA00022723"/>
    </source>
</evidence>
<dbReference type="AlphaFoldDB" id="A0AAE9YAR0"/>
<reference evidence="4" key="1">
    <citation type="submission" date="2023-01" db="EMBL/GenBank/DDBJ databases">
        <title>The diversity of Class Acidimicrobiia in South China Sea sediment environments and the proposal of Iamia marina sp. nov., a novel species of the genus Iamia.</title>
        <authorList>
            <person name="He Y."/>
            <person name="Tian X."/>
        </authorList>
    </citation>
    <scope>NUCLEOTIDE SEQUENCE</scope>
    <source>
        <strain evidence="4">DSM 19957</strain>
    </source>
</reference>
<protein>
    <submittedName>
        <fullName evidence="4">TatD family hydrolase</fullName>
    </submittedName>
</protein>
<keyword evidence="1 3" id="KW-0479">Metal-binding</keyword>
<evidence type="ECO:0000256" key="3">
    <source>
        <dbReference type="PIRSR" id="PIRSR005902-1"/>
    </source>
</evidence>
<keyword evidence="2 4" id="KW-0378">Hydrolase</keyword>
<dbReference type="FunFam" id="3.20.20.140:FF:000005">
    <property type="entry name" value="TatD family hydrolase"/>
    <property type="match status" value="1"/>
</dbReference>
<dbReference type="SUPFAM" id="SSF51556">
    <property type="entry name" value="Metallo-dependent hydrolases"/>
    <property type="match status" value="1"/>
</dbReference>
<dbReference type="Gene3D" id="3.20.20.140">
    <property type="entry name" value="Metal-dependent hydrolases"/>
    <property type="match status" value="1"/>
</dbReference>
<dbReference type="KEGG" id="ima:PO878_13695"/>
<accession>A0AAE9YAR0</accession>
<dbReference type="GO" id="GO:0005829">
    <property type="term" value="C:cytosol"/>
    <property type="evidence" value="ECO:0007669"/>
    <property type="project" value="TreeGrafter"/>
</dbReference>
<evidence type="ECO:0000313" key="5">
    <source>
        <dbReference type="Proteomes" id="UP001216390"/>
    </source>
</evidence>
<dbReference type="CDD" id="cd01310">
    <property type="entry name" value="TatD_DNAse"/>
    <property type="match status" value="1"/>
</dbReference>
<dbReference type="PIRSF" id="PIRSF005902">
    <property type="entry name" value="DNase_TatD"/>
    <property type="match status" value="1"/>
</dbReference>
<dbReference type="GO" id="GO:0046872">
    <property type="term" value="F:metal ion binding"/>
    <property type="evidence" value="ECO:0007669"/>
    <property type="project" value="UniProtKB-KW"/>
</dbReference>
<dbReference type="InterPro" id="IPR001130">
    <property type="entry name" value="TatD-like"/>
</dbReference>
<dbReference type="Proteomes" id="UP001216390">
    <property type="component" value="Chromosome"/>
</dbReference>
<proteinExistence type="predicted"/>
<dbReference type="EMBL" id="CP116942">
    <property type="protein sequence ID" value="WCO65552.1"/>
    <property type="molecule type" value="Genomic_DNA"/>
</dbReference>
<dbReference type="InterPro" id="IPR015991">
    <property type="entry name" value="TatD/YcfH-like"/>
</dbReference>
<feature type="binding site" evidence="3">
    <location>
        <position position="17"/>
    </location>
    <ligand>
        <name>a divalent metal cation</name>
        <dbReference type="ChEBI" id="CHEBI:60240"/>
        <label>1</label>
    </ligand>
</feature>
<evidence type="ECO:0000313" key="4">
    <source>
        <dbReference type="EMBL" id="WCO65552.1"/>
    </source>
</evidence>
<keyword evidence="5" id="KW-1185">Reference proteome</keyword>
<dbReference type="InterPro" id="IPR032466">
    <property type="entry name" value="Metal_Hydrolase"/>
</dbReference>
<feature type="binding site" evidence="3">
    <location>
        <position position="167"/>
    </location>
    <ligand>
        <name>a divalent metal cation</name>
        <dbReference type="ChEBI" id="CHEBI:60240"/>
        <label>2</label>
    </ligand>
</feature>
<evidence type="ECO:0000256" key="2">
    <source>
        <dbReference type="ARBA" id="ARBA00022801"/>
    </source>
</evidence>
<feature type="binding site" evidence="3">
    <location>
        <position position="217"/>
    </location>
    <ligand>
        <name>a divalent metal cation</name>
        <dbReference type="ChEBI" id="CHEBI:60240"/>
        <label>1</label>
    </ligand>
</feature>
<dbReference type="GO" id="GO:0016788">
    <property type="term" value="F:hydrolase activity, acting on ester bonds"/>
    <property type="evidence" value="ECO:0007669"/>
    <property type="project" value="InterPro"/>
</dbReference>
<feature type="binding site" evidence="3">
    <location>
        <position position="15"/>
    </location>
    <ligand>
        <name>a divalent metal cation</name>
        <dbReference type="ChEBI" id="CHEBI:60240"/>
        <label>1</label>
    </ligand>
</feature>
<dbReference type="NCBIfam" id="TIGR00010">
    <property type="entry name" value="YchF/TatD family DNA exonuclease"/>
    <property type="match status" value="1"/>
</dbReference>
<sequence>MGGERTATLRWTDDHCHLHHGRPTHVDHDGAAAEAVAEVVAAAAAIGVERMVTVGCDVADSVAAAEVAAAHSGRVWATAGVHPHEASQGVDGLEEVLARPEVVAVGECGLDFHYDHSPRDRQREVFAAQVALAHAHDLPLVIHTREAWADTFAILEAEGAPRRTVFHCFTGDAPEARRCLDLGAHLSISGIVTFKSADDIRRAVELAPLDRLMVETDSPFLAPVPFRGKPNLPGYVPLVGRAVAEVKGVGVDEVAAATWGTASAFYALDAM</sequence>
<name>A0AAE9YAR0_9ACTN</name>
<dbReference type="GO" id="GO:0004536">
    <property type="term" value="F:DNA nuclease activity"/>
    <property type="evidence" value="ECO:0007669"/>
    <property type="project" value="InterPro"/>
</dbReference>
<dbReference type="PANTHER" id="PTHR46124">
    <property type="entry name" value="D-AMINOACYL-TRNA DEACYLASE"/>
    <property type="match status" value="1"/>
</dbReference>
<dbReference type="RefSeq" id="WP_272735078.1">
    <property type="nucleotide sequence ID" value="NZ_CP116942.1"/>
</dbReference>
<organism evidence="4 5">
    <name type="scientific">Iamia majanohamensis</name>
    <dbReference type="NCBI Taxonomy" id="467976"/>
    <lineage>
        <taxon>Bacteria</taxon>
        <taxon>Bacillati</taxon>
        <taxon>Actinomycetota</taxon>
        <taxon>Acidimicrobiia</taxon>
        <taxon>Acidimicrobiales</taxon>
        <taxon>Iamiaceae</taxon>
        <taxon>Iamia</taxon>
    </lineage>
</organism>
<gene>
    <name evidence="4" type="ORF">PO878_13695</name>
</gene>
<dbReference type="Pfam" id="PF01026">
    <property type="entry name" value="TatD_DNase"/>
    <property type="match status" value="1"/>
</dbReference>
<feature type="binding site" evidence="3">
    <location>
        <position position="107"/>
    </location>
    <ligand>
        <name>a divalent metal cation</name>
        <dbReference type="ChEBI" id="CHEBI:60240"/>
        <label>1</label>
    </ligand>
</feature>